<evidence type="ECO:0000256" key="3">
    <source>
        <dbReference type="SAM" id="Phobius"/>
    </source>
</evidence>
<name>A0A174ID98_9FIRM</name>
<protein>
    <submittedName>
        <fullName evidence="5">Stage II sporulation protein Q</fullName>
    </submittedName>
</protein>
<dbReference type="GO" id="GO:0004222">
    <property type="term" value="F:metalloendopeptidase activity"/>
    <property type="evidence" value="ECO:0007669"/>
    <property type="project" value="TreeGrafter"/>
</dbReference>
<keyword evidence="1" id="KW-0732">Signal</keyword>
<feature type="region of interest" description="Disordered" evidence="2">
    <location>
        <begin position="53"/>
        <end position="100"/>
    </location>
</feature>
<dbReference type="SUPFAM" id="SSF51261">
    <property type="entry name" value="Duplicated hybrid motif"/>
    <property type="match status" value="1"/>
</dbReference>
<dbReference type="PANTHER" id="PTHR21666:SF289">
    <property type="entry name" value="L-ALA--D-GLU ENDOPEPTIDASE"/>
    <property type="match status" value="1"/>
</dbReference>
<dbReference type="EMBL" id="CYZU01000037">
    <property type="protein sequence ID" value="CUO83597.1"/>
    <property type="molecule type" value="Genomic_DNA"/>
</dbReference>
<dbReference type="OrthoDB" id="1938544at2"/>
<evidence type="ECO:0000313" key="5">
    <source>
        <dbReference type="EMBL" id="CUO83597.1"/>
    </source>
</evidence>
<dbReference type="Gene3D" id="2.70.70.10">
    <property type="entry name" value="Glucose Permease (Domain IIA)"/>
    <property type="match status" value="1"/>
</dbReference>
<dbReference type="InterPro" id="IPR050570">
    <property type="entry name" value="Cell_wall_metabolism_enzyme"/>
</dbReference>
<dbReference type="Proteomes" id="UP000095544">
    <property type="component" value="Unassembled WGS sequence"/>
</dbReference>
<dbReference type="RefSeq" id="WP_055154428.1">
    <property type="nucleotide sequence ID" value="NZ_CYZU01000037.1"/>
</dbReference>
<keyword evidence="3" id="KW-0472">Membrane</keyword>
<dbReference type="InterPro" id="IPR011055">
    <property type="entry name" value="Dup_hybrid_motif"/>
</dbReference>
<feature type="transmembrane region" description="Helical" evidence="3">
    <location>
        <begin position="15"/>
        <end position="35"/>
    </location>
</feature>
<dbReference type="CDD" id="cd12797">
    <property type="entry name" value="M23_peptidase"/>
    <property type="match status" value="1"/>
</dbReference>
<evidence type="ECO:0000259" key="4">
    <source>
        <dbReference type="Pfam" id="PF01551"/>
    </source>
</evidence>
<feature type="compositionally biased region" description="Polar residues" evidence="2">
    <location>
        <begin position="90"/>
        <end position="100"/>
    </location>
</feature>
<proteinExistence type="predicted"/>
<dbReference type="InterPro" id="IPR016047">
    <property type="entry name" value="M23ase_b-sheet_dom"/>
</dbReference>
<sequence length="246" mass="26443">MNKNEKPSLLKGKGAAVGIVICFVAVIVMVGAYTFNNYNKKLNQQLAKAEEQTEQLTKEKSEATTTNDIVLPEAEGNTSTENDTEENESAQDNSAGNAETAGNTAQVYFSEESLLTWPASGAVLINYSMDKTVYFSTLEQYKYNPALIIGGQVGEMIGASAPGVVTNVEQSAQTGTTVTLDMGNGYSAVYGQLKEVPLEVGDYVDAGQTVGYLSEPTKYYSVEGPNLYFEVLKDGAPVNPMDFMES</sequence>
<keyword evidence="3" id="KW-0812">Transmembrane</keyword>
<gene>
    <name evidence="5" type="primary">spoIIQ</name>
    <name evidence="5" type="ORF">ERS852491_03462</name>
</gene>
<dbReference type="PANTHER" id="PTHR21666">
    <property type="entry name" value="PEPTIDASE-RELATED"/>
    <property type="match status" value="1"/>
</dbReference>
<reference evidence="5 6" key="1">
    <citation type="submission" date="2015-09" db="EMBL/GenBank/DDBJ databases">
        <authorList>
            <consortium name="Pathogen Informatics"/>
        </authorList>
    </citation>
    <scope>NUCLEOTIDE SEQUENCE [LARGE SCALE GENOMIC DNA]</scope>
    <source>
        <strain evidence="5 6">2789STDY5834876</strain>
    </source>
</reference>
<organism evidence="5 6">
    <name type="scientific">Faecalicatena contorta</name>
    <dbReference type="NCBI Taxonomy" id="39482"/>
    <lineage>
        <taxon>Bacteria</taxon>
        <taxon>Bacillati</taxon>
        <taxon>Bacillota</taxon>
        <taxon>Clostridia</taxon>
        <taxon>Lachnospirales</taxon>
        <taxon>Lachnospiraceae</taxon>
        <taxon>Faecalicatena</taxon>
    </lineage>
</organism>
<dbReference type="STRING" id="39482.ERS852491_03462"/>
<evidence type="ECO:0000256" key="2">
    <source>
        <dbReference type="SAM" id="MobiDB-lite"/>
    </source>
</evidence>
<feature type="domain" description="M23ase beta-sheet core" evidence="4">
    <location>
        <begin position="148"/>
        <end position="240"/>
    </location>
</feature>
<feature type="compositionally biased region" description="Basic and acidic residues" evidence="2">
    <location>
        <begin position="53"/>
        <end position="62"/>
    </location>
</feature>
<evidence type="ECO:0000256" key="1">
    <source>
        <dbReference type="ARBA" id="ARBA00022729"/>
    </source>
</evidence>
<keyword evidence="3" id="KW-1133">Transmembrane helix</keyword>
<dbReference type="Pfam" id="PF01551">
    <property type="entry name" value="Peptidase_M23"/>
    <property type="match status" value="1"/>
</dbReference>
<accession>A0A174ID98</accession>
<dbReference type="AlphaFoldDB" id="A0A174ID98"/>
<evidence type="ECO:0000313" key="6">
    <source>
        <dbReference type="Proteomes" id="UP000095544"/>
    </source>
</evidence>